<dbReference type="SUPFAM" id="SSF55811">
    <property type="entry name" value="Nudix"/>
    <property type="match status" value="1"/>
</dbReference>
<comment type="caution">
    <text evidence="1">The sequence shown here is derived from an EMBL/GenBank/DDBJ whole genome shotgun (WGS) entry which is preliminary data.</text>
</comment>
<dbReference type="EMBL" id="JAYLLH010000002">
    <property type="protein sequence ID" value="MEC3860061.1"/>
    <property type="molecule type" value="Genomic_DNA"/>
</dbReference>
<dbReference type="CDD" id="cd03674">
    <property type="entry name" value="NUDIX_Hydrolase"/>
    <property type="match status" value="1"/>
</dbReference>
<organism evidence="1 2">
    <name type="scientific">Mesobacterium hydrothermale</name>
    <dbReference type="NCBI Taxonomy" id="3111907"/>
    <lineage>
        <taxon>Bacteria</taxon>
        <taxon>Pseudomonadati</taxon>
        <taxon>Pseudomonadota</taxon>
        <taxon>Alphaproteobacteria</taxon>
        <taxon>Rhodobacterales</taxon>
        <taxon>Roseobacteraceae</taxon>
        <taxon>Mesobacterium</taxon>
    </lineage>
</organism>
<dbReference type="GO" id="GO:0016787">
    <property type="term" value="F:hydrolase activity"/>
    <property type="evidence" value="ECO:0007669"/>
    <property type="project" value="UniProtKB-KW"/>
</dbReference>
<accession>A0ABU6HDJ8</accession>
<dbReference type="Proteomes" id="UP001348149">
    <property type="component" value="Unassembled WGS sequence"/>
</dbReference>
<keyword evidence="2" id="KW-1185">Reference proteome</keyword>
<dbReference type="InterPro" id="IPR015797">
    <property type="entry name" value="NUDIX_hydrolase-like_dom_sf"/>
</dbReference>
<evidence type="ECO:0000313" key="1">
    <source>
        <dbReference type="EMBL" id="MEC3860061.1"/>
    </source>
</evidence>
<proteinExistence type="predicted"/>
<name>A0ABU6HDJ8_9RHOB</name>
<keyword evidence="1" id="KW-0378">Hydrolase</keyword>
<dbReference type="RefSeq" id="WP_326295688.1">
    <property type="nucleotide sequence ID" value="NZ_JAYLLH010000002.1"/>
</dbReference>
<reference evidence="1 2" key="1">
    <citation type="submission" date="2024-01" db="EMBL/GenBank/DDBJ databases">
        <title>Mesobacterium rodlantinim sp. nov., isolated from shallow sea hydrothermal systems off Kueishantao Island.</title>
        <authorList>
            <person name="Su Z."/>
            <person name="Tang K."/>
        </authorList>
    </citation>
    <scope>NUCLEOTIDE SEQUENCE [LARGE SCALE GENOMIC DNA]</scope>
    <source>
        <strain evidence="1 2">TK19101</strain>
    </source>
</reference>
<evidence type="ECO:0000313" key="2">
    <source>
        <dbReference type="Proteomes" id="UP001348149"/>
    </source>
</evidence>
<protein>
    <submittedName>
        <fullName evidence="1">NUDIX hydrolase</fullName>
    </submittedName>
</protein>
<sequence length="175" mass="19376">MQVDGIGAFAPRDARDAEVWHRIAGFVAAEPRAFSRDPRIGGHVTGSAFILSPDGTSALLTHHRKLDMWIQLGGHCDGIADARFVALKEAYEESGLARLRLVSDAVFDVDIHEIPANPKDPAHLHYDVRFLMRAEAGKIAVSQESNDLAWVPLTRIEDFSREPSLLRMRDRVLAG</sequence>
<gene>
    <name evidence="1" type="ORF">VK792_02075</name>
</gene>
<dbReference type="Gene3D" id="3.90.79.10">
    <property type="entry name" value="Nucleoside Triphosphate Pyrophosphohydrolase"/>
    <property type="match status" value="1"/>
</dbReference>